<dbReference type="PROSITE" id="PS51257">
    <property type="entry name" value="PROKAR_LIPOPROTEIN"/>
    <property type="match status" value="1"/>
</dbReference>
<dbReference type="Pfam" id="PF12697">
    <property type="entry name" value="Abhydrolase_6"/>
    <property type="match status" value="1"/>
</dbReference>
<feature type="signal peptide" evidence="2">
    <location>
        <begin position="1"/>
        <end position="19"/>
    </location>
</feature>
<keyword evidence="2" id="KW-0732">Signal</keyword>
<accession>A0A1Y5PCH3</accession>
<feature type="domain" description="AB hydrolase-1" evidence="3">
    <location>
        <begin position="92"/>
        <end position="290"/>
    </location>
</feature>
<dbReference type="InterPro" id="IPR029058">
    <property type="entry name" value="AB_hydrolase_fold"/>
</dbReference>
<organism evidence="4">
    <name type="scientific">uncultured Mycobacterium sp</name>
    <dbReference type="NCBI Taxonomy" id="171292"/>
    <lineage>
        <taxon>Bacteria</taxon>
        <taxon>Bacillati</taxon>
        <taxon>Actinomycetota</taxon>
        <taxon>Actinomycetes</taxon>
        <taxon>Mycobacteriales</taxon>
        <taxon>Mycobacteriaceae</taxon>
        <taxon>Mycobacterium</taxon>
        <taxon>environmental samples</taxon>
    </lineage>
</organism>
<sequence>MRRTLAVLCLVLIAVTGCARSSAEPTGRLVDIGGGRQLYLQCQGSGSPTVFIIPGKGSYAQAWNYVVPPEDPIRSSPYDIIGEARLTPSSDAVQPSVAKATQVCAYDRPNTRPDGIDQSTPAPQPHTVQEDVGDVVALITAAHLPGPFVFVAHSYGGLILDLLARTHPDLVAGIVMVDGVSEFLPGLGTPVQNAAWERDSRQPSEPGGEGVLILEAIAAVRDAPPLRHIPAIVLSADKFAAPEALTPENYTLAQIHQANDMLAAALGTTNIVATGSGHNMMLYQPKFVADNIIEVIDQVRRAG</sequence>
<dbReference type="InterPro" id="IPR000073">
    <property type="entry name" value="AB_hydrolase_1"/>
</dbReference>
<keyword evidence="4" id="KW-0378">Hydrolase</keyword>
<protein>
    <submittedName>
        <fullName evidence="4">Alpha/beta hydrolase fold protein</fullName>
    </submittedName>
</protein>
<dbReference type="EMBL" id="FLQS01000025">
    <property type="protein sequence ID" value="SBS76395.1"/>
    <property type="molecule type" value="Genomic_DNA"/>
</dbReference>
<evidence type="ECO:0000259" key="3">
    <source>
        <dbReference type="Pfam" id="PF12697"/>
    </source>
</evidence>
<evidence type="ECO:0000313" key="4">
    <source>
        <dbReference type="EMBL" id="SBS76395.1"/>
    </source>
</evidence>
<evidence type="ECO:0000256" key="1">
    <source>
        <dbReference type="SAM" id="MobiDB-lite"/>
    </source>
</evidence>
<dbReference type="SUPFAM" id="SSF53474">
    <property type="entry name" value="alpha/beta-Hydrolases"/>
    <property type="match status" value="1"/>
</dbReference>
<feature type="chain" id="PRO_5038872620" evidence="2">
    <location>
        <begin position="20"/>
        <end position="303"/>
    </location>
</feature>
<name>A0A1Y5PCH3_9MYCO</name>
<gene>
    <name evidence="4" type="ORF">MHPYR_310059</name>
</gene>
<proteinExistence type="predicted"/>
<reference evidence="4" key="1">
    <citation type="submission" date="2016-03" db="EMBL/GenBank/DDBJ databases">
        <authorList>
            <person name="Ploux O."/>
        </authorList>
    </citation>
    <scope>NUCLEOTIDE SEQUENCE</scope>
    <source>
        <strain evidence="4">UC10</strain>
    </source>
</reference>
<dbReference type="Gene3D" id="3.40.50.1820">
    <property type="entry name" value="alpha/beta hydrolase"/>
    <property type="match status" value="1"/>
</dbReference>
<evidence type="ECO:0000256" key="2">
    <source>
        <dbReference type="SAM" id="SignalP"/>
    </source>
</evidence>
<feature type="region of interest" description="Disordered" evidence="1">
    <location>
        <begin position="108"/>
        <end position="127"/>
    </location>
</feature>
<dbReference type="GO" id="GO:0016787">
    <property type="term" value="F:hydrolase activity"/>
    <property type="evidence" value="ECO:0007669"/>
    <property type="project" value="UniProtKB-KW"/>
</dbReference>
<dbReference type="AlphaFoldDB" id="A0A1Y5PCH3"/>